<dbReference type="InterPro" id="IPR029063">
    <property type="entry name" value="SAM-dependent_MTases_sf"/>
</dbReference>
<dbReference type="InterPro" id="IPR041497">
    <property type="entry name" value="Thump-like"/>
</dbReference>
<dbReference type="Gene3D" id="3.40.50.150">
    <property type="entry name" value="Vaccinia Virus protein VP39"/>
    <property type="match status" value="1"/>
</dbReference>
<feature type="domain" description="THUMP-like" evidence="1">
    <location>
        <begin position="322"/>
        <end position="389"/>
    </location>
</feature>
<organism evidence="3 4">
    <name type="scientific">Kriegella aquimaris</name>
    <dbReference type="NCBI Taxonomy" id="192904"/>
    <lineage>
        <taxon>Bacteria</taxon>
        <taxon>Pseudomonadati</taxon>
        <taxon>Bacteroidota</taxon>
        <taxon>Flavobacteriia</taxon>
        <taxon>Flavobacteriales</taxon>
        <taxon>Flavobacteriaceae</taxon>
        <taxon>Kriegella</taxon>
    </lineage>
</organism>
<dbReference type="Pfam" id="PF22013">
    <property type="entry name" value="PG_1098_Fer"/>
    <property type="match status" value="1"/>
</dbReference>
<dbReference type="SUPFAM" id="SSF53335">
    <property type="entry name" value="S-adenosyl-L-methionine-dependent methyltransferases"/>
    <property type="match status" value="1"/>
</dbReference>
<dbReference type="STRING" id="192904.SAMN04488514_101716"/>
<proteinExistence type="predicted"/>
<evidence type="ECO:0000259" key="2">
    <source>
        <dbReference type="Pfam" id="PF22013"/>
    </source>
</evidence>
<evidence type="ECO:0000313" key="4">
    <source>
        <dbReference type="Proteomes" id="UP000199440"/>
    </source>
</evidence>
<evidence type="ECO:0000259" key="1">
    <source>
        <dbReference type="Pfam" id="PF18096"/>
    </source>
</evidence>
<sequence>MNKEILNTGVQEFIKNNYNTDIMSVLLKKPFFSRVSQKELAEQLEAKKKCRNKLPLWFNTPQIYYPNKLNIEQTSSEETARYKASIVDGKSLVDLTAGLGVDSFFFSQKINTVFHCELNAGLSEIAAYNFKILEVKNIKSIANDGLIFLQKINQPLDWIYADPSRRNDLKGKVFRLSDCLPNVIEHLDLLFSKSNNILLKSSPLLDISVGVGELRFVKEIHVVATNNEVKELLWVIEKDFIGAITIKTLNIKSSHNEIFNFKWEEEKDTISSLSQPLAYLYEPNAPILKSGGFKFVGKEFNLYKLHEHTHLYTSNELIDFPGRRFKILRSIAYNKKGLQAMRNQKANITLRNFPQSVKSIRSKFKIKDGGDTYLFFTTDYEGTHIVLECIKA</sequence>
<evidence type="ECO:0000313" key="3">
    <source>
        <dbReference type="EMBL" id="SDL41052.1"/>
    </source>
</evidence>
<dbReference type="OrthoDB" id="1000417at2"/>
<dbReference type="EMBL" id="FNGV01000001">
    <property type="protein sequence ID" value="SDL41052.1"/>
    <property type="molecule type" value="Genomic_DNA"/>
</dbReference>
<accession>A0A1G9JUI6</accession>
<dbReference type="Proteomes" id="UP000199440">
    <property type="component" value="Unassembled WGS sequence"/>
</dbReference>
<gene>
    <name evidence="3" type="ORF">SAMN04488514_101716</name>
</gene>
<reference evidence="3 4" key="1">
    <citation type="submission" date="2016-10" db="EMBL/GenBank/DDBJ databases">
        <authorList>
            <person name="de Groot N.N."/>
        </authorList>
    </citation>
    <scope>NUCLEOTIDE SEQUENCE [LARGE SCALE GENOMIC DNA]</scope>
    <source>
        <strain evidence="3 4">DSM 19886</strain>
    </source>
</reference>
<dbReference type="InterPro" id="IPR054168">
    <property type="entry name" value="PG_1098_Fer"/>
</dbReference>
<dbReference type="Gene3D" id="1.10.10.1110">
    <property type="entry name" value="Methyltransferase PG1098, N-terminal domain"/>
    <property type="match status" value="1"/>
</dbReference>
<feature type="domain" description="PG-1098 ferredoxin-like" evidence="2">
    <location>
        <begin position="279"/>
        <end position="321"/>
    </location>
</feature>
<name>A0A1G9JUI6_9FLAO</name>
<dbReference type="Pfam" id="PF18096">
    <property type="entry name" value="Thump_like"/>
    <property type="match status" value="1"/>
</dbReference>
<keyword evidence="4" id="KW-1185">Reference proteome</keyword>
<dbReference type="AlphaFoldDB" id="A0A1G9JUI6"/>
<protein>
    <submittedName>
        <fullName evidence="3">Uncharacterized protein</fullName>
    </submittedName>
</protein>